<dbReference type="InterPro" id="IPR007157">
    <property type="entry name" value="PspA_VIPP1"/>
</dbReference>
<dbReference type="Pfam" id="PF04012">
    <property type="entry name" value="PspA_IM30"/>
    <property type="match status" value="1"/>
</dbReference>
<dbReference type="OrthoDB" id="7999550at2"/>
<evidence type="ECO:0000313" key="4">
    <source>
        <dbReference type="Proteomes" id="UP000198418"/>
    </source>
</evidence>
<gene>
    <name evidence="3" type="ORF">SAMN06265338_101802</name>
</gene>
<evidence type="ECO:0000256" key="2">
    <source>
        <dbReference type="SAM" id="Coils"/>
    </source>
</evidence>
<evidence type="ECO:0000313" key="3">
    <source>
        <dbReference type="EMBL" id="SNB60401.1"/>
    </source>
</evidence>
<dbReference type="AlphaFoldDB" id="A0A212QME0"/>
<feature type="coiled-coil region" evidence="2">
    <location>
        <begin position="54"/>
        <end position="142"/>
    </location>
</feature>
<protein>
    <submittedName>
        <fullName evidence="3">Phage shock protein A (PspA) family protein</fullName>
    </submittedName>
</protein>
<keyword evidence="4" id="KW-1185">Reference proteome</keyword>
<sequence>MFKTLVTLFRGRGFHAEETGSNADALTLLDQQIRDFAAALAQARKAAALAASEQRAERRRLATLEAEIAGLEARACAALSRDRDDLALETAGLLADLEADRDASRRACALYEGEFAKMRARLRRFESRIAELQRGRALARAKDSLGRLRRDAKSDHPLRAGFAEAEATLARLIDRNLLAHDAEAARAELNAEGRPKKSAEKVAEAGCGLRLRPTSEDVFARLRAKIAA</sequence>
<dbReference type="Proteomes" id="UP000198418">
    <property type="component" value="Unassembled WGS sequence"/>
</dbReference>
<keyword evidence="2" id="KW-0175">Coiled coil</keyword>
<name>A0A212QME0_RHOAC</name>
<dbReference type="RefSeq" id="WP_158255321.1">
    <property type="nucleotide sequence ID" value="NZ_FYDG01000001.1"/>
</dbReference>
<comment type="similarity">
    <text evidence="1">Belongs to the PspA/Vipp/IM30 family.</text>
</comment>
<dbReference type="EMBL" id="FYDG01000001">
    <property type="protein sequence ID" value="SNB60401.1"/>
    <property type="molecule type" value="Genomic_DNA"/>
</dbReference>
<organism evidence="3 4">
    <name type="scientific">Rhodoblastus acidophilus</name>
    <name type="common">Rhodopseudomonas acidophila</name>
    <dbReference type="NCBI Taxonomy" id="1074"/>
    <lineage>
        <taxon>Bacteria</taxon>
        <taxon>Pseudomonadati</taxon>
        <taxon>Pseudomonadota</taxon>
        <taxon>Alphaproteobacteria</taxon>
        <taxon>Hyphomicrobiales</taxon>
        <taxon>Rhodoblastaceae</taxon>
        <taxon>Rhodoblastus</taxon>
    </lineage>
</organism>
<reference evidence="4" key="1">
    <citation type="submission" date="2017-06" db="EMBL/GenBank/DDBJ databases">
        <authorList>
            <person name="Varghese N."/>
            <person name="Submissions S."/>
        </authorList>
    </citation>
    <scope>NUCLEOTIDE SEQUENCE [LARGE SCALE GENOMIC DNA]</scope>
    <source>
        <strain evidence="4">DSM 137</strain>
    </source>
</reference>
<proteinExistence type="inferred from homology"/>
<accession>A0A212QME0</accession>
<evidence type="ECO:0000256" key="1">
    <source>
        <dbReference type="ARBA" id="ARBA00043985"/>
    </source>
</evidence>